<sequence length="188" mass="19835">MGLESAKIVTMGVAFDHSSLAKACFLALDDKLVAVHRISGATEREARAEKLDPARLSQGTAQSNLQAVTEAVRVVLDASPKLAWARVQAVYSDPETRAFIVHRAMHGISELEGLAGVVCGFQSLAEVDVFQLRRRTAMFQRLFAGLHAACEADVAAMGMGTIMAEISRQTRGRAAPTASAAAAAPAAS</sequence>
<comment type="caution">
    <text evidence="1">The sequence shown here is derived from an EMBL/GenBank/DDBJ whole genome shotgun (WGS) entry which is preliminary data.</text>
</comment>
<accession>A0A5A8C085</accession>
<dbReference type="Proteomes" id="UP000324907">
    <property type="component" value="Unassembled WGS sequence"/>
</dbReference>
<evidence type="ECO:0000313" key="1">
    <source>
        <dbReference type="EMBL" id="KAA0146442.1"/>
    </source>
</evidence>
<dbReference type="EMBL" id="VLTL01000309">
    <property type="protein sequence ID" value="KAA0146442.1"/>
    <property type="molecule type" value="Genomic_DNA"/>
</dbReference>
<dbReference type="AlphaFoldDB" id="A0A5A8C085"/>
<reference evidence="1 2" key="1">
    <citation type="submission" date="2019-07" db="EMBL/GenBank/DDBJ databases">
        <title>Genomes of Cafeteria roenbergensis.</title>
        <authorList>
            <person name="Fischer M.G."/>
            <person name="Hackl T."/>
            <person name="Roman M."/>
        </authorList>
    </citation>
    <scope>NUCLEOTIDE SEQUENCE [LARGE SCALE GENOMIC DNA]</scope>
    <source>
        <strain evidence="1 2">RCC970-E3</strain>
    </source>
</reference>
<organism evidence="1 2">
    <name type="scientific">Cafeteria roenbergensis</name>
    <name type="common">Marine flagellate</name>
    <dbReference type="NCBI Taxonomy" id="33653"/>
    <lineage>
        <taxon>Eukaryota</taxon>
        <taxon>Sar</taxon>
        <taxon>Stramenopiles</taxon>
        <taxon>Bigyra</taxon>
        <taxon>Opalozoa</taxon>
        <taxon>Bicosoecida</taxon>
        <taxon>Cafeteriaceae</taxon>
        <taxon>Cafeteria</taxon>
    </lineage>
</organism>
<evidence type="ECO:0000313" key="2">
    <source>
        <dbReference type="Proteomes" id="UP000324907"/>
    </source>
</evidence>
<protein>
    <submittedName>
        <fullName evidence="1">Uncharacterized protein</fullName>
    </submittedName>
</protein>
<name>A0A5A8C085_CAFRO</name>
<gene>
    <name evidence="1" type="ORF">FNF28_07672</name>
</gene>
<proteinExistence type="predicted"/>